<reference evidence="7 8" key="1">
    <citation type="submission" date="2020-03" db="EMBL/GenBank/DDBJ databases">
        <title>Salinimicrobium sp. nov, isolated from SCS.</title>
        <authorList>
            <person name="Cao W.R."/>
        </authorList>
    </citation>
    <scope>NUCLEOTIDE SEQUENCE [LARGE SCALE GENOMIC DNA]</scope>
    <source>
        <strain evidence="8">J15B91</strain>
    </source>
</reference>
<dbReference type="PANTHER" id="PTHR43761">
    <property type="entry name" value="D-ISOMER SPECIFIC 2-HYDROXYACID DEHYDROGENASE FAMILY PROTEIN (AFU_ORTHOLOGUE AFUA_1G13630)"/>
    <property type="match status" value="1"/>
</dbReference>
<dbReference type="Pfam" id="PF02826">
    <property type="entry name" value="2-Hacid_dh_C"/>
    <property type="match status" value="1"/>
</dbReference>
<evidence type="ECO:0000259" key="6">
    <source>
        <dbReference type="Pfam" id="PF02826"/>
    </source>
</evidence>
<evidence type="ECO:0000256" key="1">
    <source>
        <dbReference type="ARBA" id="ARBA00005854"/>
    </source>
</evidence>
<dbReference type="InterPro" id="IPR006140">
    <property type="entry name" value="D-isomer_DH_NAD-bd"/>
</dbReference>
<dbReference type="Pfam" id="PF00389">
    <property type="entry name" value="2-Hacid_dh"/>
    <property type="match status" value="1"/>
</dbReference>
<dbReference type="Gene3D" id="3.40.50.720">
    <property type="entry name" value="NAD(P)-binding Rossmann-like Domain"/>
    <property type="match status" value="2"/>
</dbReference>
<feature type="domain" description="D-isomer specific 2-hydroxyacid dehydrogenase NAD-binding" evidence="6">
    <location>
        <begin position="135"/>
        <end position="244"/>
    </location>
</feature>
<dbReference type="InterPro" id="IPR036291">
    <property type="entry name" value="NAD(P)-bd_dom_sf"/>
</dbReference>
<protein>
    <submittedName>
        <fullName evidence="7">Dihydrofolate reductase</fullName>
    </submittedName>
</protein>
<evidence type="ECO:0000256" key="4">
    <source>
        <dbReference type="RuleBase" id="RU003719"/>
    </source>
</evidence>
<keyword evidence="8" id="KW-1185">Reference proteome</keyword>
<keyword evidence="2 4" id="KW-0560">Oxidoreductase</keyword>
<dbReference type="Proteomes" id="UP000703674">
    <property type="component" value="Unassembled WGS sequence"/>
</dbReference>
<comment type="similarity">
    <text evidence="1 4">Belongs to the D-isomer specific 2-hydroxyacid dehydrogenase family.</text>
</comment>
<dbReference type="SUPFAM" id="SSF51735">
    <property type="entry name" value="NAD(P)-binding Rossmann-fold domains"/>
    <property type="match status" value="1"/>
</dbReference>
<evidence type="ECO:0000259" key="5">
    <source>
        <dbReference type="Pfam" id="PF00389"/>
    </source>
</evidence>
<keyword evidence="3" id="KW-0520">NAD</keyword>
<organism evidence="7 8">
    <name type="scientific">Salinimicrobium oceani</name>
    <dbReference type="NCBI Taxonomy" id="2722702"/>
    <lineage>
        <taxon>Bacteria</taxon>
        <taxon>Pseudomonadati</taxon>
        <taxon>Bacteroidota</taxon>
        <taxon>Flavobacteriia</taxon>
        <taxon>Flavobacteriales</taxon>
        <taxon>Flavobacteriaceae</taxon>
        <taxon>Salinimicrobium</taxon>
    </lineage>
</organism>
<evidence type="ECO:0000313" key="7">
    <source>
        <dbReference type="EMBL" id="NJW51509.1"/>
    </source>
</evidence>
<dbReference type="InterPro" id="IPR006139">
    <property type="entry name" value="D-isomer_2_OHA_DH_cat_dom"/>
</dbReference>
<accession>A0ABX1CVZ5</accession>
<feature type="domain" description="D-isomer specific 2-hydroxyacid dehydrogenase catalytic" evidence="5">
    <location>
        <begin position="20"/>
        <end position="298"/>
    </location>
</feature>
<dbReference type="RefSeq" id="WP_168136675.1">
    <property type="nucleotide sequence ID" value="NZ_JAAVJR010000001.1"/>
</dbReference>
<name>A0ABX1CVZ5_9FLAO</name>
<dbReference type="EMBL" id="JAAVJR010000001">
    <property type="protein sequence ID" value="NJW51509.1"/>
    <property type="molecule type" value="Genomic_DNA"/>
</dbReference>
<gene>
    <name evidence="7" type="ORF">HC175_01095</name>
</gene>
<sequence>MSNKFKKIVCVDYTKLEPWALEELQELSEEELCVYNDIPGTKEETVKRIGDADAIIVSWKTQISEEIIKNCPNLKYIGMACSLYDDASANVAVKFARSKGITVTGIKDYGDPGVAEFIISELVHLFHGLGAYQWREMPVELTNKKIGIIGLGVTGQLLAKCLRAFGTDLYYYSRTRKRNMEEQLTYLPLKRLLETVDVISIHLPRNTVILTATEFDIFGTGKILINTSLGLPFEESAFRTWIKKQGNFAIFDGDGKKELSEEAEKMARIITANKSAGWSAETQRRLSEKVLQNVKHALL</sequence>
<dbReference type="InterPro" id="IPR050418">
    <property type="entry name" value="D-iso_2-hydroxyacid_DH_PdxB"/>
</dbReference>
<dbReference type="PANTHER" id="PTHR43761:SF1">
    <property type="entry name" value="D-ISOMER SPECIFIC 2-HYDROXYACID DEHYDROGENASE CATALYTIC DOMAIN-CONTAINING PROTEIN-RELATED"/>
    <property type="match status" value="1"/>
</dbReference>
<evidence type="ECO:0000256" key="3">
    <source>
        <dbReference type="ARBA" id="ARBA00023027"/>
    </source>
</evidence>
<proteinExistence type="inferred from homology"/>
<comment type="caution">
    <text evidence="7">The sequence shown here is derived from an EMBL/GenBank/DDBJ whole genome shotgun (WGS) entry which is preliminary data.</text>
</comment>
<dbReference type="SUPFAM" id="SSF52283">
    <property type="entry name" value="Formate/glycerate dehydrogenase catalytic domain-like"/>
    <property type="match status" value="1"/>
</dbReference>
<evidence type="ECO:0000256" key="2">
    <source>
        <dbReference type="ARBA" id="ARBA00023002"/>
    </source>
</evidence>
<evidence type="ECO:0000313" key="8">
    <source>
        <dbReference type="Proteomes" id="UP000703674"/>
    </source>
</evidence>